<feature type="compositionally biased region" description="Low complexity" evidence="1">
    <location>
        <begin position="26"/>
        <end position="39"/>
    </location>
</feature>
<protein>
    <submittedName>
        <fullName evidence="2">Uncharacterized protein</fullName>
    </submittedName>
</protein>
<feature type="compositionally biased region" description="Polar residues" evidence="1">
    <location>
        <begin position="94"/>
        <end position="121"/>
    </location>
</feature>
<feature type="region of interest" description="Disordered" evidence="1">
    <location>
        <begin position="1327"/>
        <end position="1347"/>
    </location>
</feature>
<feature type="region of interest" description="Disordered" evidence="1">
    <location>
        <begin position="1867"/>
        <end position="1888"/>
    </location>
</feature>
<accession>A0AAW1RV48</accession>
<gene>
    <name evidence="2" type="ORF">WJX74_009487</name>
</gene>
<feature type="compositionally biased region" description="Low complexity" evidence="1">
    <location>
        <begin position="1537"/>
        <end position="1553"/>
    </location>
</feature>
<dbReference type="EMBL" id="JALJOS010000006">
    <property type="protein sequence ID" value="KAK9838005.1"/>
    <property type="molecule type" value="Genomic_DNA"/>
</dbReference>
<feature type="compositionally biased region" description="Polar residues" evidence="1">
    <location>
        <begin position="1634"/>
        <end position="1650"/>
    </location>
</feature>
<feature type="compositionally biased region" description="Low complexity" evidence="1">
    <location>
        <begin position="2127"/>
        <end position="2140"/>
    </location>
</feature>
<evidence type="ECO:0000256" key="1">
    <source>
        <dbReference type="SAM" id="MobiDB-lite"/>
    </source>
</evidence>
<proteinExistence type="predicted"/>
<feature type="region of interest" description="Disordered" evidence="1">
    <location>
        <begin position="94"/>
        <end position="189"/>
    </location>
</feature>
<feature type="region of interest" description="Disordered" evidence="1">
    <location>
        <begin position="1694"/>
        <end position="1730"/>
    </location>
</feature>
<feature type="region of interest" description="Disordered" evidence="1">
    <location>
        <begin position="1743"/>
        <end position="1765"/>
    </location>
</feature>
<feature type="compositionally biased region" description="Low complexity" evidence="1">
    <location>
        <begin position="1822"/>
        <end position="1832"/>
    </location>
</feature>
<comment type="caution">
    <text evidence="2">The sequence shown here is derived from an EMBL/GenBank/DDBJ whole genome shotgun (WGS) entry which is preliminary data.</text>
</comment>
<feature type="region of interest" description="Disordered" evidence="1">
    <location>
        <begin position="1"/>
        <end position="65"/>
    </location>
</feature>
<feature type="region of interest" description="Disordered" evidence="1">
    <location>
        <begin position="723"/>
        <end position="743"/>
    </location>
</feature>
<dbReference type="Proteomes" id="UP001438707">
    <property type="component" value="Unassembled WGS sequence"/>
</dbReference>
<keyword evidence="3" id="KW-1185">Reference proteome</keyword>
<feature type="region of interest" description="Disordered" evidence="1">
    <location>
        <begin position="1008"/>
        <end position="1040"/>
    </location>
</feature>
<feature type="region of interest" description="Disordered" evidence="1">
    <location>
        <begin position="757"/>
        <end position="877"/>
    </location>
</feature>
<feature type="region of interest" description="Disordered" evidence="1">
    <location>
        <begin position="624"/>
        <end position="672"/>
    </location>
</feature>
<feature type="compositionally biased region" description="Polar residues" evidence="1">
    <location>
        <begin position="839"/>
        <end position="877"/>
    </location>
</feature>
<feature type="region of interest" description="Disordered" evidence="1">
    <location>
        <begin position="248"/>
        <end position="463"/>
    </location>
</feature>
<feature type="compositionally biased region" description="Low complexity" evidence="1">
    <location>
        <begin position="2078"/>
        <end position="2087"/>
    </location>
</feature>
<evidence type="ECO:0000313" key="2">
    <source>
        <dbReference type="EMBL" id="KAK9838005.1"/>
    </source>
</evidence>
<feature type="region of interest" description="Disordered" evidence="1">
    <location>
        <begin position="1634"/>
        <end position="1679"/>
    </location>
</feature>
<feature type="compositionally biased region" description="Basic and acidic residues" evidence="1">
    <location>
        <begin position="1834"/>
        <end position="1845"/>
    </location>
</feature>
<feature type="region of interest" description="Disordered" evidence="1">
    <location>
        <begin position="1582"/>
        <end position="1602"/>
    </location>
</feature>
<feature type="region of interest" description="Disordered" evidence="1">
    <location>
        <begin position="1134"/>
        <end position="1227"/>
    </location>
</feature>
<reference evidence="2 3" key="1">
    <citation type="journal article" date="2024" name="Nat. Commun.">
        <title>Phylogenomics reveals the evolutionary origins of lichenization in chlorophyte algae.</title>
        <authorList>
            <person name="Puginier C."/>
            <person name="Libourel C."/>
            <person name="Otte J."/>
            <person name="Skaloud P."/>
            <person name="Haon M."/>
            <person name="Grisel S."/>
            <person name="Petersen M."/>
            <person name="Berrin J.G."/>
            <person name="Delaux P.M."/>
            <person name="Dal Grande F."/>
            <person name="Keller J."/>
        </authorList>
    </citation>
    <scope>NUCLEOTIDE SEQUENCE [LARGE SCALE GENOMIC DNA]</scope>
    <source>
        <strain evidence="2 3">SAG 2145</strain>
    </source>
</reference>
<feature type="compositionally biased region" description="Basic and acidic residues" evidence="1">
    <location>
        <begin position="372"/>
        <end position="381"/>
    </location>
</feature>
<feature type="compositionally biased region" description="Low complexity" evidence="1">
    <location>
        <begin position="639"/>
        <end position="649"/>
    </location>
</feature>
<feature type="compositionally biased region" description="Polar residues" evidence="1">
    <location>
        <begin position="293"/>
        <end position="307"/>
    </location>
</feature>
<feature type="compositionally biased region" description="Polar residues" evidence="1">
    <location>
        <begin position="2141"/>
        <end position="2159"/>
    </location>
</feature>
<evidence type="ECO:0000313" key="3">
    <source>
        <dbReference type="Proteomes" id="UP001438707"/>
    </source>
</evidence>
<feature type="compositionally biased region" description="Polar residues" evidence="1">
    <location>
        <begin position="1701"/>
        <end position="1712"/>
    </location>
</feature>
<name>A0AAW1RV48_9CHLO</name>
<organism evidence="2 3">
    <name type="scientific">Apatococcus lobatus</name>
    <dbReference type="NCBI Taxonomy" id="904363"/>
    <lineage>
        <taxon>Eukaryota</taxon>
        <taxon>Viridiplantae</taxon>
        <taxon>Chlorophyta</taxon>
        <taxon>core chlorophytes</taxon>
        <taxon>Trebouxiophyceae</taxon>
        <taxon>Chlorellales</taxon>
        <taxon>Chlorellaceae</taxon>
        <taxon>Apatococcus</taxon>
    </lineage>
</organism>
<feature type="compositionally biased region" description="Basic and acidic residues" evidence="1">
    <location>
        <begin position="341"/>
        <end position="362"/>
    </location>
</feature>
<feature type="compositionally biased region" description="Polar residues" evidence="1">
    <location>
        <begin position="417"/>
        <end position="428"/>
    </location>
</feature>
<sequence length="2421" mass="255421">MHARSKVPADNTSLAPQEPESDILPVSEHTVSSSETSAAARAGVQQLPYPPLGNNDDTAPGVGQPYHDDASLFLSANGTGWGSAAFPIIVPGKSISSSQRPPAQKQKSSSRLVSDSWQPQLNERGDAPGPSIHSHHHQSSAAASNGNGTPTSTDSSADALSRQGELCSPRRGNPSEPAASDTHASAAQQGHLAVRLEVVELACASNSTAPGNTRPPLADLECGAFIELHITQLVHSYVEPLLDVPTSQQSAHAALPGHGQPPTSSLTAPDDMGPAAPSALVLTRPHETAVMSGAQQQATQQEGSGLQQDRDVPRSQVLDAASHAASHGCESEGSHQQQVAHPDRSPDWSVADRDSSHDRPEDMDQQQGLHTGECRLREPALHTDQMMSEPESSVQATSAIRGHAARQPSDHQHGPCSISTASTNQQQDQHAEKVSAVTVTPSPALEPGSNAGPLAPAEEADNKPWTLQQDSLPRVQMEGSVAMESESFQQQACPSLHPEQLPATQEQLSWAEDDSAQLPEQLHTTRKATRNAADHPGSNSPHSLQAAQPAVRLMLQAAAESVSTPHPGPVAVSLIIEAEADGSSGLALSSSAVSLASRSPEPSRPDDDIVAVGPQAPEDWSTATTLLQPPVPDGQPPVAEGASEAAAGHEGQGLSRSMSTADLHMPNDEEDLPQGHLRWWQTQEGKQQICACKPQGKGTQENRFQPMHELDDFETQKLLRKEKRLRSPRLLQPPRPPGPSTFAEASAALEPLLPGAAVPEGAEDDWGDEPSPAPPQTSQSPLGLPVSANRPSPTAPEGIPSRFPGPPARPQGQGAMPGKAEADAQWGHRPAPSPDVLSPQDSTSIDISPSAFQHPLTSLTSDAPSQLLSHPEQGTFQQQLPSETAMQGIRHTMASSLSAREADMLPEVPAPNQPGEGSGLEGPAGAISERLQKATADVAWELVHDGKESLRPKTSPRIQQAPEGGAWEAPLAPAKSTHASTADEAWSVDPITPGNAVMGVPGAHELQHAAPEAGSQPHAPLPTNGWENASPAGVHTASSPKTVDRAEGLRNLTAVPALKAQFVATTADAEVCGGGNEWGLDSSEEAPAGQQDQFGQASLDTGKAVAVHTAGLPTVQLPGPEPVQLTFQNIDQEPAADRAAEDDEWGAESPTKPLGTTKGPLPPSRSNKLSATATAAAAADQVASVHQHGPSSQTPSVVREDPNLPAASDVPPPSGTVPVSTAPAGGTWDMSTIAEALPTASREAAAAAAGAGGWDEPTTDKTPAMSDSRANHVPTDRDHAVSGSPPPQRAQHRVASKPEAARTCDTARKGAPMAGPQPAAIRPKIHADKASAGQHQPNQGPEDLQPKRDEALTFSSVAGLVEDNGGWCEDDETVITRAGLQSPTSRPAGQLQASTLPQPAHQASVNVADCQVMQSTAIGTQTSESMAEHAQVDKSWVDNGWGDDNQGRTGVRQAAIQYAAPIPHPGKGSSGRLQTEDHHRGPNADEGPHLTTGHVGDQALNPGTFAASFPGPEGDEAGWGDEVQSTTPKTSLKECMGPGAKSSSTAAAPAQPSSISGSYLQAAAKPVDPTRGVKGVQQWRSEAPAGPPLLSKEAHPEAPFATPDAASLKRWWETSSGKSAISKVVIQIPQSFASNKSRQARPANQASSLSAPAPFNMPSRHISINSRQSPDDLGQMQPSQIDSNWQETSRAIRPAGPFSTVPVTHTPSQHVSSEAAGNVRGPSQPSPAHQGAPWLAEVKVLEDSSAASDGWGHEDVDDPPMQAASQTPSDVAAVAAGPIKRWWETSSGKSAIATVQQQVGKPRPISAAEEGSDVPCFPQSPPKAASKAPSASHTDADYWTRDPKPHQQSALHNFEGAPSNFQHAQIPDSFTRLPSPPSHQQQQHSPAVSFMHQDRPLGPVLDEPTACHWPAHAWATRHPQEFHSPGPFIGSRASLSGASHQKPLFSATLEQAVQAAPFCPHPSTPSLHGGTISGSLTKPAGPMAEPAVYTEGGLRPDWASEDPSSAAQGCLNIPPLPWATGPAPSNQMLQYGHESHTPYVTAIVPQEFTRQPQVSDLAQLASPLQPRDPSQGLSCYVQQQQQQQQQQHSSYRPHVGQPSKQQLHSGHHADQQVGMHLKYQQGLLPKASANAAQSSARSHAFQQSDSGSQEVPFSNSSQQMQTMQHDLAPADWRQSHATINKENQHSPVQTRFWSAAPTQPKLVPDSSDIDTLQQPLRHQQGLLRDPYQPQTWAQQVAPGPEDDPELYSPVEALRPVQDPHIGLHNVAAGYEKVAGGRKFTNARLFTPGPLQMPQPGHSLQGQTVDATRPLPYVGYSAAPNHANAVSGRQASGARDPHEVEVSAKDVPRALQEIGWTKKKVTTRAREANTAVRESFILHRNLCYAPERLIYIGESACDGRNWQRRTGWAQQGSRTQTKQPFI</sequence>
<feature type="compositionally biased region" description="Polar residues" evidence="1">
    <location>
        <begin position="145"/>
        <end position="158"/>
    </location>
</feature>
<feature type="region of interest" description="Disordered" evidence="1">
    <location>
        <begin position="2063"/>
        <end position="2111"/>
    </location>
</feature>
<feature type="compositionally biased region" description="Basic and acidic residues" evidence="1">
    <location>
        <begin position="1474"/>
        <end position="1488"/>
    </location>
</feature>
<feature type="region of interest" description="Disordered" evidence="1">
    <location>
        <begin position="525"/>
        <end position="544"/>
    </location>
</feature>
<feature type="region of interest" description="Disordered" evidence="1">
    <location>
        <begin position="1241"/>
        <end position="1302"/>
    </location>
</feature>
<feature type="region of interest" description="Disordered" evidence="1">
    <location>
        <begin position="1797"/>
        <end position="1852"/>
    </location>
</feature>
<feature type="region of interest" description="Disordered" evidence="1">
    <location>
        <begin position="1460"/>
        <end position="1553"/>
    </location>
</feature>
<feature type="region of interest" description="Disordered" evidence="1">
    <location>
        <begin position="2126"/>
        <end position="2159"/>
    </location>
</feature>